<feature type="transmembrane region" description="Helical" evidence="2">
    <location>
        <begin position="237"/>
        <end position="258"/>
    </location>
</feature>
<comment type="caution">
    <text evidence="3">The sequence shown here is derived from an EMBL/GenBank/DDBJ whole genome shotgun (WGS) entry which is preliminary data.</text>
</comment>
<feature type="transmembrane region" description="Helical" evidence="2">
    <location>
        <begin position="81"/>
        <end position="99"/>
    </location>
</feature>
<feature type="transmembrane region" description="Helical" evidence="2">
    <location>
        <begin position="205"/>
        <end position="225"/>
    </location>
</feature>
<feature type="region of interest" description="Disordered" evidence="1">
    <location>
        <begin position="414"/>
        <end position="634"/>
    </location>
</feature>
<feature type="compositionally biased region" description="Low complexity" evidence="1">
    <location>
        <begin position="499"/>
        <end position="556"/>
    </location>
</feature>
<keyword evidence="2" id="KW-1133">Transmembrane helix</keyword>
<feature type="transmembrane region" description="Helical" evidence="2">
    <location>
        <begin position="120"/>
        <end position="144"/>
    </location>
</feature>
<feature type="transmembrane region" description="Helical" evidence="2">
    <location>
        <begin position="180"/>
        <end position="200"/>
    </location>
</feature>
<keyword evidence="2" id="KW-0472">Membrane</keyword>
<feature type="compositionally biased region" description="Low complexity" evidence="1">
    <location>
        <begin position="451"/>
        <end position="491"/>
    </location>
</feature>
<keyword evidence="4" id="KW-1185">Reference proteome</keyword>
<evidence type="ECO:0000256" key="2">
    <source>
        <dbReference type="SAM" id="Phobius"/>
    </source>
</evidence>
<evidence type="ECO:0008006" key="5">
    <source>
        <dbReference type="Google" id="ProtNLM"/>
    </source>
</evidence>
<protein>
    <recommendedName>
        <fullName evidence="5">TrbL/VirB6 plasmid conjugal transfer protein</fullName>
    </recommendedName>
</protein>
<feature type="transmembrane region" description="Helical" evidence="2">
    <location>
        <begin position="279"/>
        <end position="299"/>
    </location>
</feature>
<feature type="region of interest" description="Disordered" evidence="1">
    <location>
        <begin position="312"/>
        <end position="353"/>
    </location>
</feature>
<sequence>MPSPGDLGCVISPATCAASKTVEKASEVKDSVTKIASFTSDPLGYIAGNVQKACEDLARNLFGALVKVMHPDFSVSWFLEAYKVSFAVGIILFGVLLLLEIGSYRKRQIGTDEFIDNLTLYAPMYFIGVLMGPFLGNLLCRLVGAMCDGLVNWGGGDKGMAGAGGHLTKIILAGTPQGMVGGNIVSIILFLVMLVAFILIAITLLFMYVTLYLSGSVFPIGWAWIVRSQNRQTAFKVLRVFVGILASQPLVFFMLGLVMAMTKANIFGNGNTGSGMTRLMSLLGAIMALFMVAMGPWALTKFAPIGINSTEGPSLGGGKGQGRTQRGGAGSDSASDGQLGQMSRSGGSGQDAGAGIAAMGGGAAGGLAGGAAASSGGGGGSSSGGGLDTTKKGAAAGGLPGAAAGLTKDAADKINGGMNAQGDAAQEAASSQSNAQGQESGGTAGNGGALAGSASATGSDAAAGSASGSSESASADGDSSSAGLSSLAQGEQGSDPGMSVGSSSVAPSSASEQEPSGASGLADLAGQDSSGADAGDSSGITPDTSSSSSLGSHAASVPAASTLGASYAHNSQGQTKASPKQQGGVPRFSNAVSAASKVSGKAGQVAGRAKGIADAVQQQMGEQMNHQYGDRRQR</sequence>
<feature type="compositionally biased region" description="Gly residues" evidence="1">
    <location>
        <begin position="314"/>
        <end position="330"/>
    </location>
</feature>
<feature type="compositionally biased region" description="Polar residues" evidence="1">
    <location>
        <begin position="568"/>
        <end position="581"/>
    </location>
</feature>
<feature type="compositionally biased region" description="Low complexity" evidence="1">
    <location>
        <begin position="420"/>
        <end position="438"/>
    </location>
</feature>
<reference evidence="3 4" key="1">
    <citation type="journal article" date="2019" name="Int. J. Syst. Evol. Microbiol.">
        <title>The Global Catalogue of Microorganisms (GCM) 10K type strain sequencing project: providing services to taxonomists for standard genome sequencing and annotation.</title>
        <authorList>
            <consortium name="The Broad Institute Genomics Platform"/>
            <consortium name="The Broad Institute Genome Sequencing Center for Infectious Disease"/>
            <person name="Wu L."/>
            <person name="Ma J."/>
        </authorList>
    </citation>
    <scope>NUCLEOTIDE SEQUENCE [LARGE SCALE GENOMIC DNA]</scope>
    <source>
        <strain evidence="3 4">JCM 14589</strain>
    </source>
</reference>
<name>A0ABN2DAE8_9MICO</name>
<evidence type="ECO:0000313" key="4">
    <source>
        <dbReference type="Proteomes" id="UP001500350"/>
    </source>
</evidence>
<evidence type="ECO:0000313" key="3">
    <source>
        <dbReference type="EMBL" id="GAA1571423.1"/>
    </source>
</evidence>
<feature type="compositionally biased region" description="Polar residues" evidence="1">
    <location>
        <begin position="616"/>
        <end position="626"/>
    </location>
</feature>
<organism evidence="3 4">
    <name type="scientific">Dermacoccus profundi</name>
    <dbReference type="NCBI Taxonomy" id="322602"/>
    <lineage>
        <taxon>Bacteria</taxon>
        <taxon>Bacillati</taxon>
        <taxon>Actinomycetota</taxon>
        <taxon>Actinomycetes</taxon>
        <taxon>Micrococcales</taxon>
        <taxon>Dermacoccaceae</taxon>
        <taxon>Dermacoccus</taxon>
    </lineage>
</organism>
<feature type="compositionally biased region" description="Low complexity" evidence="1">
    <location>
        <begin position="589"/>
        <end position="603"/>
    </location>
</feature>
<proteinExistence type="predicted"/>
<feature type="compositionally biased region" description="Gly residues" evidence="1">
    <location>
        <begin position="439"/>
        <end position="450"/>
    </location>
</feature>
<evidence type="ECO:0000256" key="1">
    <source>
        <dbReference type="SAM" id="MobiDB-lite"/>
    </source>
</evidence>
<gene>
    <name evidence="3" type="ORF">GCM10009763_19080</name>
</gene>
<dbReference type="Proteomes" id="UP001500350">
    <property type="component" value="Unassembled WGS sequence"/>
</dbReference>
<keyword evidence="2" id="KW-0812">Transmembrane</keyword>
<accession>A0ABN2DAE8</accession>
<dbReference type="EMBL" id="BAAANW010000014">
    <property type="protein sequence ID" value="GAA1571423.1"/>
    <property type="molecule type" value="Genomic_DNA"/>
</dbReference>